<dbReference type="Proteomes" id="UP000572212">
    <property type="component" value="Unassembled WGS sequence"/>
</dbReference>
<dbReference type="SUPFAM" id="SSF116965">
    <property type="entry name" value="Hypothetical protein MPN330"/>
    <property type="match status" value="1"/>
</dbReference>
<evidence type="ECO:0000313" key="2">
    <source>
        <dbReference type="Proteomes" id="UP000572212"/>
    </source>
</evidence>
<dbReference type="EMBL" id="JACHON010000001">
    <property type="protein sequence ID" value="MBB6511984.1"/>
    <property type="molecule type" value="Genomic_DNA"/>
</dbReference>
<comment type="caution">
    <text evidence="1">The sequence shown here is derived from an EMBL/GenBank/DDBJ whole genome shotgun (WGS) entry which is preliminary data.</text>
</comment>
<dbReference type="SUPFAM" id="SSF48452">
    <property type="entry name" value="TPR-like"/>
    <property type="match status" value="1"/>
</dbReference>
<protein>
    <submittedName>
        <fullName evidence="1">Tetratricopeptide (TPR) repeat protein</fullName>
    </submittedName>
</protein>
<accession>A0A841RM29</accession>
<name>A0A841RM29_9BACI</name>
<sequence>MEEEKEKIIIFPKWKDNLEKKAKEAMEANHFEEALRYFEELTSNGVASHEVHTGKLICMMEMQMHEEAEIYCEALLSEHNDYYFSYLHIYTTLLLESSKYQDIIELLEDVFRDEVVPDLFKSQLEHIYTLSKELFEQESEQTFGEIIEKLKQAVIHKNDRQQWYMMKQLHSLKLSKDIPILKQMLVDENIHPVVKSAILEYYIETKPVDTIAIEKFNIHYEWDLNDVNSLSPSDFFSGVYYYLDDMESDDPTSYQMMQFVLNRFAYVYAPFLPEEENYQALAETLRYYVHMSYDLKKHADDKRILRLKEHYLNMIETSEALYSSIIDM</sequence>
<dbReference type="Gene3D" id="1.25.40.10">
    <property type="entry name" value="Tetratricopeptide repeat domain"/>
    <property type="match status" value="1"/>
</dbReference>
<dbReference type="RefSeq" id="WP_184244682.1">
    <property type="nucleotide sequence ID" value="NZ_BAAACU010000022.1"/>
</dbReference>
<keyword evidence="2" id="KW-1185">Reference proteome</keyword>
<gene>
    <name evidence="1" type="ORF">GGQ92_000751</name>
</gene>
<evidence type="ECO:0000313" key="1">
    <source>
        <dbReference type="EMBL" id="MBB6511984.1"/>
    </source>
</evidence>
<reference evidence="1 2" key="1">
    <citation type="submission" date="2020-08" db="EMBL/GenBank/DDBJ databases">
        <title>Genomic Encyclopedia of Type Strains, Phase IV (KMG-IV): sequencing the most valuable type-strain genomes for metagenomic binning, comparative biology and taxonomic classification.</title>
        <authorList>
            <person name="Goeker M."/>
        </authorList>
    </citation>
    <scope>NUCLEOTIDE SEQUENCE [LARGE SCALE GENOMIC DNA]</scope>
    <source>
        <strain evidence="1 2">DSM 11805</strain>
    </source>
</reference>
<proteinExistence type="predicted"/>
<dbReference type="AlphaFoldDB" id="A0A841RM29"/>
<organism evidence="1 2">
    <name type="scientific">Gracilibacillus halotolerans</name>
    <dbReference type="NCBI Taxonomy" id="74386"/>
    <lineage>
        <taxon>Bacteria</taxon>
        <taxon>Bacillati</taxon>
        <taxon>Bacillota</taxon>
        <taxon>Bacilli</taxon>
        <taxon>Bacillales</taxon>
        <taxon>Bacillaceae</taxon>
        <taxon>Gracilibacillus</taxon>
    </lineage>
</organism>
<dbReference type="InterPro" id="IPR011990">
    <property type="entry name" value="TPR-like_helical_dom_sf"/>
</dbReference>